<evidence type="ECO:0000313" key="21">
    <source>
        <dbReference type="Proteomes" id="UP000601435"/>
    </source>
</evidence>
<feature type="transmembrane region" description="Helical" evidence="17">
    <location>
        <begin position="411"/>
        <end position="434"/>
    </location>
</feature>
<dbReference type="InterPro" id="IPR013785">
    <property type="entry name" value="Aldolase_TIM"/>
</dbReference>
<dbReference type="SUPFAM" id="SSF52283">
    <property type="entry name" value="Formate/glycerate dehydrogenase catalytic domain-like"/>
    <property type="match status" value="1"/>
</dbReference>
<dbReference type="CDD" id="cd00408">
    <property type="entry name" value="DHDPS-like"/>
    <property type="match status" value="2"/>
</dbReference>
<dbReference type="InterPro" id="IPR006139">
    <property type="entry name" value="D-isomer_2_OHA_DH_cat_dom"/>
</dbReference>
<feature type="transmembrane region" description="Helical" evidence="17">
    <location>
        <begin position="782"/>
        <end position="800"/>
    </location>
</feature>
<evidence type="ECO:0000256" key="18">
    <source>
        <dbReference type="SAM" id="SignalP"/>
    </source>
</evidence>
<dbReference type="Gene3D" id="3.20.20.70">
    <property type="entry name" value="Aldolase class I"/>
    <property type="match status" value="2"/>
</dbReference>
<keyword evidence="14" id="KW-0804">Transcription</keyword>
<dbReference type="Pfam" id="PF00389">
    <property type="entry name" value="2-Hacid_dh"/>
    <property type="match status" value="1"/>
</dbReference>
<dbReference type="EMBL" id="CAJNJA010013131">
    <property type="protein sequence ID" value="CAE7313778.1"/>
    <property type="molecule type" value="Genomic_DNA"/>
</dbReference>
<evidence type="ECO:0000259" key="19">
    <source>
        <dbReference type="PROSITE" id="PS50949"/>
    </source>
</evidence>
<evidence type="ECO:0000256" key="10">
    <source>
        <dbReference type="ARBA" id="ARBA00022989"/>
    </source>
</evidence>
<evidence type="ECO:0000256" key="5">
    <source>
        <dbReference type="ARBA" id="ARBA00022692"/>
    </source>
</evidence>
<feature type="transmembrane region" description="Helical" evidence="17">
    <location>
        <begin position="377"/>
        <end position="399"/>
    </location>
</feature>
<dbReference type="Pfam" id="PF02826">
    <property type="entry name" value="2-Hacid_dh_C"/>
    <property type="match status" value="1"/>
</dbReference>
<dbReference type="InterPro" id="IPR036291">
    <property type="entry name" value="NAD(P)-bd_dom_sf"/>
</dbReference>
<dbReference type="SMART" id="SM01130">
    <property type="entry name" value="DHDPS"/>
    <property type="match status" value="2"/>
</dbReference>
<feature type="transmembrane region" description="Helical" evidence="17">
    <location>
        <begin position="758"/>
        <end position="776"/>
    </location>
</feature>
<dbReference type="Pfam" id="PF04290">
    <property type="entry name" value="DctQ"/>
    <property type="match status" value="1"/>
</dbReference>
<evidence type="ECO:0000256" key="12">
    <source>
        <dbReference type="ARBA" id="ARBA00023125"/>
    </source>
</evidence>
<keyword evidence="15" id="KW-0175">Coiled coil</keyword>
<dbReference type="Gene3D" id="3.40.190.170">
    <property type="entry name" value="Bacterial extracellular solute-binding protein, family 7"/>
    <property type="match status" value="1"/>
</dbReference>
<dbReference type="GO" id="GO:0022857">
    <property type="term" value="F:transmembrane transporter activity"/>
    <property type="evidence" value="ECO:0007669"/>
    <property type="project" value="TreeGrafter"/>
</dbReference>
<feature type="transmembrane region" description="Helical" evidence="17">
    <location>
        <begin position="940"/>
        <end position="961"/>
    </location>
</feature>
<evidence type="ECO:0000256" key="3">
    <source>
        <dbReference type="ARBA" id="ARBA00022475"/>
    </source>
</evidence>
<evidence type="ECO:0000256" key="14">
    <source>
        <dbReference type="ARBA" id="ARBA00023163"/>
    </source>
</evidence>
<dbReference type="GO" id="GO:0003700">
    <property type="term" value="F:DNA-binding transcription factor activity"/>
    <property type="evidence" value="ECO:0007669"/>
    <property type="project" value="InterPro"/>
</dbReference>
<evidence type="ECO:0000256" key="2">
    <source>
        <dbReference type="ARBA" id="ARBA00022448"/>
    </source>
</evidence>
<evidence type="ECO:0000256" key="17">
    <source>
        <dbReference type="SAM" id="Phobius"/>
    </source>
</evidence>
<accession>A0A812NJE2</accession>
<dbReference type="SUPFAM" id="SSF160467">
    <property type="entry name" value="PH0987 N-terminal domain-like"/>
    <property type="match status" value="1"/>
</dbReference>
<proteinExistence type="predicted"/>
<dbReference type="PRINTS" id="PR00081">
    <property type="entry name" value="GDHRDH"/>
</dbReference>
<feature type="signal peptide" evidence="18">
    <location>
        <begin position="1"/>
        <end position="25"/>
    </location>
</feature>
<dbReference type="Pfam" id="PF00701">
    <property type="entry name" value="DHDPS"/>
    <property type="match status" value="2"/>
</dbReference>
<dbReference type="Gene3D" id="2.40.100.10">
    <property type="entry name" value="Cyclophilin-like"/>
    <property type="match status" value="2"/>
</dbReference>
<feature type="transmembrane region" description="Helical" evidence="17">
    <location>
        <begin position="541"/>
        <end position="572"/>
    </location>
</feature>
<keyword evidence="7" id="KW-0547">Nucleotide-binding</keyword>
<dbReference type="NCBIfam" id="NF037995">
    <property type="entry name" value="TRAP_S1"/>
    <property type="match status" value="1"/>
</dbReference>
<dbReference type="InterPro" id="IPR029000">
    <property type="entry name" value="Cyclophilin-like_dom_sf"/>
</dbReference>
<dbReference type="SMART" id="SM00796">
    <property type="entry name" value="AHS1"/>
    <property type="match status" value="1"/>
</dbReference>
<dbReference type="Pfam" id="PF06808">
    <property type="entry name" value="DctM"/>
    <property type="match status" value="1"/>
</dbReference>
<dbReference type="GO" id="GO:0016616">
    <property type="term" value="F:oxidoreductase activity, acting on the CH-OH group of donors, NAD or NADP as acceptor"/>
    <property type="evidence" value="ECO:0007669"/>
    <property type="project" value="InterPro"/>
</dbReference>
<comment type="caution">
    <text evidence="20">The sequence shown here is derived from an EMBL/GenBank/DDBJ whole genome shotgun (WGS) entry which is preliminary data.</text>
</comment>
<dbReference type="SMART" id="SM00895">
    <property type="entry name" value="FCD"/>
    <property type="match status" value="1"/>
</dbReference>
<dbReference type="GO" id="GO:0016829">
    <property type="term" value="F:lyase activity"/>
    <property type="evidence" value="ECO:0007669"/>
    <property type="project" value="InterPro"/>
</dbReference>
<dbReference type="GO" id="GO:0016813">
    <property type="term" value="F:hydrolase activity, acting on carbon-nitrogen (but not peptide) bonds, in linear amidines"/>
    <property type="evidence" value="ECO:0007669"/>
    <property type="project" value="InterPro"/>
</dbReference>
<dbReference type="Gene3D" id="1.10.10.10">
    <property type="entry name" value="Winged helix-like DNA-binding domain superfamily/Winged helix DNA-binding domain"/>
    <property type="match status" value="1"/>
</dbReference>
<evidence type="ECO:0000256" key="1">
    <source>
        <dbReference type="ARBA" id="ARBA00004429"/>
    </source>
</evidence>
<evidence type="ECO:0000256" key="11">
    <source>
        <dbReference type="ARBA" id="ARBA00023015"/>
    </source>
</evidence>
<dbReference type="InterPro" id="IPR011711">
    <property type="entry name" value="GntR_C"/>
</dbReference>
<evidence type="ECO:0000256" key="6">
    <source>
        <dbReference type="ARBA" id="ARBA00022729"/>
    </source>
</evidence>
<keyword evidence="11" id="KW-0805">Transcription regulation</keyword>
<feature type="non-terminal residue" evidence="20">
    <location>
        <position position="1"/>
    </location>
</feature>
<dbReference type="SUPFAM" id="SSF53187">
    <property type="entry name" value="Zn-dependent exopeptidases"/>
    <property type="match status" value="1"/>
</dbReference>
<dbReference type="NCBIfam" id="TIGR01879">
    <property type="entry name" value="hydantase"/>
    <property type="match status" value="1"/>
</dbReference>
<feature type="transmembrane region" description="Helical" evidence="17">
    <location>
        <begin position="674"/>
        <end position="700"/>
    </location>
</feature>
<protein>
    <submittedName>
        <fullName evidence="20">SiaT protein</fullName>
    </submittedName>
</protein>
<dbReference type="Pfam" id="PF04389">
    <property type="entry name" value="Peptidase_M28"/>
    <property type="match status" value="1"/>
</dbReference>
<dbReference type="InterPro" id="IPR055348">
    <property type="entry name" value="DctQ"/>
</dbReference>
<dbReference type="InterPro" id="IPR008920">
    <property type="entry name" value="TF_FadR/GntR_C"/>
</dbReference>
<dbReference type="GO" id="GO:0005524">
    <property type="term" value="F:ATP binding"/>
    <property type="evidence" value="ECO:0007669"/>
    <property type="project" value="UniProtKB-KW"/>
</dbReference>
<dbReference type="Pfam" id="PF02682">
    <property type="entry name" value="CT_C_D"/>
    <property type="match status" value="1"/>
</dbReference>
<organism evidence="20 21">
    <name type="scientific">Symbiodinium necroappetens</name>
    <dbReference type="NCBI Taxonomy" id="1628268"/>
    <lineage>
        <taxon>Eukaryota</taxon>
        <taxon>Sar</taxon>
        <taxon>Alveolata</taxon>
        <taxon>Dinophyceae</taxon>
        <taxon>Suessiales</taxon>
        <taxon>Symbiodiniaceae</taxon>
        <taxon>Symbiodinium</taxon>
    </lineage>
</organism>
<dbReference type="InterPro" id="IPR000524">
    <property type="entry name" value="Tscrpt_reg_HTH_GntR"/>
</dbReference>
<dbReference type="PROSITE" id="PS50949">
    <property type="entry name" value="HTH_GNTR"/>
    <property type="match status" value="1"/>
</dbReference>
<dbReference type="InterPro" id="IPR007484">
    <property type="entry name" value="Peptidase_M28"/>
</dbReference>
<evidence type="ECO:0000256" key="7">
    <source>
        <dbReference type="ARBA" id="ARBA00022741"/>
    </source>
</evidence>
<dbReference type="InterPro" id="IPR010016">
    <property type="entry name" value="PxpB"/>
</dbReference>
<feature type="transmembrane region" description="Helical" evidence="17">
    <location>
        <begin position="633"/>
        <end position="653"/>
    </location>
</feature>
<dbReference type="NCBIfam" id="TIGR00370">
    <property type="entry name" value="5-oxoprolinase subunit PxpB"/>
    <property type="match status" value="1"/>
</dbReference>
<dbReference type="InterPro" id="IPR002347">
    <property type="entry name" value="SDR_fam"/>
</dbReference>
<dbReference type="SUPFAM" id="SSF46785">
    <property type="entry name" value="Winged helix' DNA-binding domain"/>
    <property type="match status" value="1"/>
</dbReference>
<dbReference type="Pfam" id="PF03480">
    <property type="entry name" value="DctP"/>
    <property type="match status" value="1"/>
</dbReference>
<dbReference type="InterPro" id="IPR036264">
    <property type="entry name" value="Bact_exopeptidase_dim_dom"/>
</dbReference>
<feature type="compositionally biased region" description="Low complexity" evidence="16">
    <location>
        <begin position="1556"/>
        <end position="1575"/>
    </location>
</feature>
<dbReference type="InterPro" id="IPR036388">
    <property type="entry name" value="WH-like_DNA-bd_sf"/>
</dbReference>
<dbReference type="InterPro" id="IPR003833">
    <property type="entry name" value="CT_C_D"/>
</dbReference>
<feature type="transmembrane region" description="Helical" evidence="17">
    <location>
        <begin position="706"/>
        <end position="730"/>
    </location>
</feature>
<evidence type="ECO:0000256" key="8">
    <source>
        <dbReference type="ARBA" id="ARBA00022801"/>
    </source>
</evidence>
<feature type="domain" description="HTH gntR-type" evidence="19">
    <location>
        <begin position="1577"/>
        <end position="1643"/>
    </location>
</feature>
<reference evidence="20" key="1">
    <citation type="submission" date="2021-02" db="EMBL/GenBank/DDBJ databases">
        <authorList>
            <person name="Dougan E. K."/>
            <person name="Rhodes N."/>
            <person name="Thang M."/>
            <person name="Chan C."/>
        </authorList>
    </citation>
    <scope>NUCLEOTIDE SEQUENCE</scope>
</reference>
<name>A0A812NJE2_9DINO</name>
<feature type="coiled-coil region" evidence="15">
    <location>
        <begin position="2530"/>
        <end position="2557"/>
    </location>
</feature>
<evidence type="ECO:0000256" key="16">
    <source>
        <dbReference type="SAM" id="MobiDB-lite"/>
    </source>
</evidence>
<gene>
    <name evidence="20" type="primary">siaT</name>
    <name evidence="20" type="ORF">SNEC2469_LOCUS7815</name>
</gene>
<dbReference type="Pfam" id="PF07729">
    <property type="entry name" value="FCD"/>
    <property type="match status" value="1"/>
</dbReference>
<evidence type="ECO:0000256" key="15">
    <source>
        <dbReference type="SAM" id="Coils"/>
    </source>
</evidence>
<dbReference type="InterPro" id="IPR006140">
    <property type="entry name" value="D-isomer_DH_NAD-bd"/>
</dbReference>
<keyword evidence="13 17" id="KW-0472">Membrane</keyword>
<dbReference type="GO" id="GO:0003677">
    <property type="term" value="F:DNA binding"/>
    <property type="evidence" value="ECO:0007669"/>
    <property type="project" value="UniProtKB-KW"/>
</dbReference>
<keyword evidence="3" id="KW-1003">Cell membrane</keyword>
<keyword evidence="21" id="KW-1185">Reference proteome</keyword>
<dbReference type="PANTHER" id="PTHR33362">
    <property type="entry name" value="SIALIC ACID TRAP TRANSPORTER PERMEASE PROTEIN SIAT-RELATED"/>
    <property type="match status" value="1"/>
</dbReference>
<evidence type="ECO:0000256" key="13">
    <source>
        <dbReference type="ARBA" id="ARBA00023136"/>
    </source>
</evidence>
<dbReference type="Pfam" id="PF00392">
    <property type="entry name" value="GntR"/>
    <property type="match status" value="1"/>
</dbReference>
<comment type="subcellular location">
    <subcellularLocation>
        <location evidence="1">Cell inner membrane</location>
        <topology evidence="1">Multi-pass membrane protein</topology>
    </subcellularLocation>
</comment>
<dbReference type="InterPro" id="IPR002220">
    <property type="entry name" value="DapA-like"/>
</dbReference>
<feature type="region of interest" description="Disordered" evidence="16">
    <location>
        <begin position="1556"/>
        <end position="1578"/>
    </location>
</feature>
<dbReference type="SUPFAM" id="SSF55031">
    <property type="entry name" value="Bacterial exopeptidase dimerisation domain"/>
    <property type="match status" value="1"/>
</dbReference>
<dbReference type="OrthoDB" id="191315at2759"/>
<dbReference type="SUPFAM" id="SSF48008">
    <property type="entry name" value="GntR ligand-binding domain-like"/>
    <property type="match status" value="1"/>
</dbReference>
<dbReference type="GO" id="GO:0051287">
    <property type="term" value="F:NAD binding"/>
    <property type="evidence" value="ECO:0007669"/>
    <property type="project" value="InterPro"/>
</dbReference>
<keyword evidence="12" id="KW-0238">DNA-binding</keyword>
<evidence type="ECO:0000256" key="9">
    <source>
        <dbReference type="ARBA" id="ARBA00022840"/>
    </source>
</evidence>
<evidence type="ECO:0000256" key="4">
    <source>
        <dbReference type="ARBA" id="ARBA00022519"/>
    </source>
</evidence>
<feature type="transmembrane region" description="Helical" evidence="17">
    <location>
        <begin position="897"/>
        <end position="920"/>
    </location>
</feature>
<keyword evidence="4" id="KW-0997">Cell inner membrane</keyword>
<dbReference type="InterPro" id="IPR010158">
    <property type="entry name" value="Amidase_Cbmase"/>
</dbReference>
<dbReference type="SUPFAM" id="SSF51735">
    <property type="entry name" value="NAD(P)-binding Rossmann-fold domains"/>
    <property type="match status" value="2"/>
</dbReference>
<dbReference type="Pfam" id="PF00106">
    <property type="entry name" value="adh_short"/>
    <property type="match status" value="1"/>
</dbReference>
<dbReference type="Gene3D" id="3.30.1360.40">
    <property type="match status" value="1"/>
</dbReference>
<feature type="transmembrane region" description="Helical" evidence="17">
    <location>
        <begin position="498"/>
        <end position="521"/>
    </location>
</feature>
<dbReference type="SMART" id="SM00797">
    <property type="entry name" value="AHS2"/>
    <property type="match status" value="1"/>
</dbReference>
<dbReference type="NCBIfam" id="TIGR00786">
    <property type="entry name" value="dctM"/>
    <property type="match status" value="1"/>
</dbReference>
<dbReference type="PANTHER" id="PTHR33362:SF5">
    <property type="entry name" value="C4-DICARBOXYLATE TRAP TRANSPORTER LARGE PERMEASE PROTEIN DCTM"/>
    <property type="match status" value="1"/>
</dbReference>
<dbReference type="InterPro" id="IPR003778">
    <property type="entry name" value="CT_A_B"/>
</dbReference>
<dbReference type="NCBIfam" id="TIGR00724">
    <property type="entry name" value="urea_amlyse_rel"/>
    <property type="match status" value="1"/>
</dbReference>
<dbReference type="CDD" id="cd13602">
    <property type="entry name" value="PBP2_TRAP_BpDctp6_7"/>
    <property type="match status" value="1"/>
</dbReference>
<evidence type="ECO:0000313" key="20">
    <source>
        <dbReference type="EMBL" id="CAE7313778.1"/>
    </source>
</evidence>
<dbReference type="Gene3D" id="1.20.120.530">
    <property type="entry name" value="GntR ligand-binding domain-like"/>
    <property type="match status" value="1"/>
</dbReference>
<dbReference type="Pfam" id="PF02626">
    <property type="entry name" value="CT_A_B"/>
    <property type="match status" value="1"/>
</dbReference>
<dbReference type="Gene3D" id="3.30.70.360">
    <property type="match status" value="1"/>
</dbReference>
<keyword evidence="10 17" id="KW-1133">Transmembrane helix</keyword>
<dbReference type="Gene3D" id="3.40.50.720">
    <property type="entry name" value="NAD(P)-binding Rossmann-like Domain"/>
    <property type="match status" value="3"/>
</dbReference>
<dbReference type="InterPro" id="IPR018389">
    <property type="entry name" value="DctP_fam"/>
</dbReference>
<dbReference type="SUPFAM" id="SSF51569">
    <property type="entry name" value="Aldolase"/>
    <property type="match status" value="2"/>
</dbReference>
<keyword evidence="5 17" id="KW-0812">Transmembrane</keyword>
<dbReference type="InterPro" id="IPR010656">
    <property type="entry name" value="DctM"/>
</dbReference>
<dbReference type="Gene3D" id="3.40.630.10">
    <property type="entry name" value="Zn peptidases"/>
    <property type="match status" value="1"/>
</dbReference>
<feature type="transmembrane region" description="Helical" evidence="17">
    <location>
        <begin position="821"/>
        <end position="842"/>
    </location>
</feature>
<keyword evidence="6 18" id="KW-0732">Signal</keyword>
<keyword evidence="8" id="KW-0378">Hydrolase</keyword>
<dbReference type="InterPro" id="IPR036390">
    <property type="entry name" value="WH_DNA-bd_sf"/>
</dbReference>
<dbReference type="InterPro" id="IPR004681">
    <property type="entry name" value="TRAP_DctM"/>
</dbReference>
<keyword evidence="9" id="KW-0067">ATP-binding</keyword>
<feature type="chain" id="PRO_5032633696" evidence="18">
    <location>
        <begin position="26"/>
        <end position="3245"/>
    </location>
</feature>
<dbReference type="InterPro" id="IPR038404">
    <property type="entry name" value="TRAP_DctP_sf"/>
</dbReference>
<dbReference type="SUPFAM" id="SSF50891">
    <property type="entry name" value="Cyclophilin-like"/>
    <property type="match status" value="2"/>
</dbReference>
<dbReference type="Proteomes" id="UP000601435">
    <property type="component" value="Unassembled WGS sequence"/>
</dbReference>
<sequence length="3245" mass="343963">MSKTLSPRRLLPVLACAGLLASATAQAQTSWDMSIVWPDGNFHTENAKRFAETVGEVTDGAVEITVHSGGALGIKGPEGLAAVRDGLVPIAEVILNQQTGEEPLFGVESLPYLAPTSQDLALLHKFMRPAFEALAAKHNQKFLYMVPWPGQAVYADREITEMEDLEGLKIRVVDANGHGFFDRLGAAPIQLPWGEVVPALAAGAIDGVTTSSSSGVDGKFWEFMDHMSTFNWQASSNVMTVNLDAWNALAPAHQEAIEAAAERLEGEFWLISRREDAANIQTLKDNGMSVSAPDAELKAELLAVAKPIWEEFAAEVPEAEAVIDDYLTAREAAFPSDRTAAAGARRRCARRGVDMPRASAPAPRPALLQRFLGATDWLAEAAAALAAVALALLCLLILAEIAARNLFTTSLVISWEYAAYLMGLVFFFAAASALRHDVHVRVTLISEASSRRLRRGAETLATLLGLAIVAYLAYALGEKALESWQRGARSFSVVATPLWLPQAALLLGALVFALQLVARLIRLLFGLGDVGRPEAGAQLSALLVALLVLLLGMGVWVGLGLMGTGLGALAVFKPMMPAAKLLAQQVWNTATSMELLALPLFILMAEILFRTRLSEALFSGLAPWTQRIPGRMTHVTVLSCTLFAAVSGSSAATTATVGRIASGELLTRGYDRRLVLGSLAGAGTLGFLIPPSVIMIIYGVLAQESILKLFIAGIIPGALLALTFMGYLAVVTSLDKTKLGDPLPPLSLRARLAATRHLLPVGLLILCVIGSMYAGIASPTEAAAVGVLGAVIVGLLQGSLTRANGWEALIRAARTSSMIGLIIAGAVFLSTALGYLGIPRFVAEQIRALDLSPLALILVLLIFYVLIGCLMEGMSAIVMTLPITLPLVLEAGYDKVWFGVFIVLVVELAQITPPVGFNLFVIQGLTGDRLGYIARATLPFFLILFFFTLLVAVFPGIAVIVEFAETIDPAANARVIALDGRLAAQPVAGVVETLPTYRSLMVRYDPLQTSAARLIETLQTHLETLEADPAEGRLWHVPAVYGGAAGQDLDAVAAYHGLTSEEVIALHLAGEYRVYMIGFMPGYAYLGGLDSRLHTPRLQTPRQLTAAGGLAIGGQQASINSVASPSGWRFIARTPLRTFDPRRAAPCLLAAGDRIRFVRIGEGEAARLDALAEAGEVVAEPDLGRIGVLRLGISGSGAMDRLSHRLANRLVGNPPEAASLEVAFRGGRYRAEGDCLVAVTGGDVEILADGEPQRPWSSFLLRDGALLEIGSLRDAVYGYLAVAGGFEAEVFFDSRSTHSRSGLGGHGGRALTAGDALPLAAAPAAVTAGRRLLHPPPRLGPAETALRVVPGPQDELFTAAAWQDFLSTPYRVTGTRDRMGMVLEGKPLAHRDGYNIVSDGIVFGSIQVPGAGLPMILLADRQPTGGYPKIATVIGADLVTLVQAPPGTALRFRSVTVAQAERAAVAAAEAAARLEAAAAAAPVDLYSSEHLLSVNLIDGVAATRRSMGLPDGALLPQWRRGAGLFLTRCVIGIPWGCRSMVKRKIEDVATRDQNGAAALDGPAGTAAGPGWTTPGRGSLAETARSRILDLVLSRQVRAGEPLQERRLADWLEMSRTPVREALNHLEVEGVVRRQGKALIVHEITTREMMEIFAVREQLEGFAVRLATPSVDLAEVERLQAQVRGLTTDPAPPPQEHWAVDDALHDLPAKAAGNTILARYIADLRLRTRIFDMERLPDRFRPGCEEHLVILNAMHRRDAEAAVAAMQAHIRNARSAYVIAATPFDEAGNLDLDSTDSLVDFYLDRGVHGLTILGMMGEAQKLSEQETETFVARVLKRVDGRVPVIVGTSNPGLDNLERLSKRSCEAGAAGVMIAPPPQLKTETQVLAYFDAVFAALGPDVPVCFQDFPTVTGVHVSVDTLNAMIARHASLVMLKHEDYPGLRKLTAVRRAAERGETRRISILVANGGLFYPLEMRRGADGVMTGFAYPEMLVRVYELFERGEAEAAEDLFDLHLPLLRYEFQQGPGLAIRKEVLRRRGAIRCAATRQPGPRLDADEQAELTTLMTRLERHLAARPELLGDRGAACVALTLAARREGPLRETAEHLRQTYAVPVTELAVDVTSRAGQAALLEACPDPDILVTNAGGPPPGDFRDWERDDWIAALDANMIAPILLIRGVVDGMIERRFGRIVNITSGAVKAPIAALGLSNGARTGLTGFVAGLARQVARHNVTINNLLPGPFETARLEKTLAGAAKAAGITVEEARERRRSGNPSQRFGDPAEFGAACAFLCSAQAGYITGQNLLLDGGVLVPVVTPFDADLAPDSKRFVALCQALLDAGAAGLAVFGTTSEANSLTAGERKALLQELVAAGVPGARLMPGIGACSFMETVELLTQAAELGCAGALMLPPFYYKGAAASDAGLFDFTAEVLRRTEGAETALYLYHIPPVAQVGWSAPLIARLREAFGPRIAGLKDSSGDWSNTQALLEGFTDFDVFPGSEVFLLQGLRAGGAGCITATGNLNPAGIDAVFQAAARGDAEAEALQERASQVRRRVQDAGALIPTIKAYLALKSGDPAWARVRPPLRAADAEAVRRLDRMRCLLVQPIHPAGRDRLMAAGVELCTPASTRPADLAAALADCTAVITRDAGLPAEAIAAAPQLRVIVSHGAGIDAIAVAAAAQRGIPVANTPGTNAQSVAELTVALALAAARRLPAAERALRAGDGSFRERHRFFELAGRRALIVGFGAIGRRSARILAQGFGLDILVCAPRVDTAELSRLGYRRAADLHAGLAAADLVCLHAPLTDETRGLLDAAAFARLPQDVLLVNTARAGLIDEPALLAALDAGRVAAAGLDVLAPDSPLRDHPDVILTPHLGGSTEESLARTALAAADCVLQALAGQHPDSIVNAACLDGTIDRLFAALAPISRPGEGVTRPAYSAEEQAAHDLMAREAAALDLEVAADAIGNLYMTLPGRDRARPGIVIGSHLDSVPGGGAYDGAAGVVAGLALAAALRAEDARPPVDLTVMAVRAEESVWFPVSYLGSRGALGRLEPAALAARRSDTGQTLEQHLRAAGFDPEAIRHGRAALSPERVGAYLEVHIEQGPVLQQRGLPLGLVTGIRGGLRFREARITGAWSHSGATPRALRQDAGLALAEVMSGVERLWDEAEAAARDLVATFGIFGTEPARHAFSKVPGEVNFCLDLRSSEAALLDELPARLTALAAQVGAQRRVAVELGPISRSQPARMDDGL</sequence>
<keyword evidence="2" id="KW-0813">Transport</keyword>
<dbReference type="SMART" id="SM00345">
    <property type="entry name" value="HTH_GNTR"/>
    <property type="match status" value="1"/>
</dbReference>
<dbReference type="GO" id="GO:0005886">
    <property type="term" value="C:plasma membrane"/>
    <property type="evidence" value="ECO:0007669"/>
    <property type="project" value="UniProtKB-SubCell"/>
</dbReference>